<protein>
    <submittedName>
        <fullName evidence="4">ADAMTS2</fullName>
    </submittedName>
</protein>
<evidence type="ECO:0000313" key="5">
    <source>
        <dbReference type="Proteomes" id="UP000242450"/>
    </source>
</evidence>
<evidence type="ECO:0000259" key="3">
    <source>
        <dbReference type="Pfam" id="PF01562"/>
    </source>
</evidence>
<dbReference type="EMBL" id="MKHE01000009">
    <property type="protein sequence ID" value="OWK11943.1"/>
    <property type="molecule type" value="Genomic_DNA"/>
</dbReference>
<keyword evidence="1" id="KW-1015">Disulfide bond</keyword>
<dbReference type="InterPro" id="IPR002870">
    <property type="entry name" value="Peptidase_M12B_N"/>
</dbReference>
<dbReference type="OrthoDB" id="412680at2759"/>
<reference evidence="4 5" key="1">
    <citation type="journal article" date="2018" name="Mol. Genet. Genomics">
        <title>The red deer Cervus elaphus genome CerEla1.0: sequencing, annotating, genes, and chromosomes.</title>
        <authorList>
            <person name="Bana N.A."/>
            <person name="Nyiri A."/>
            <person name="Nagy J."/>
            <person name="Frank K."/>
            <person name="Nagy T."/>
            <person name="Steger V."/>
            <person name="Schiller M."/>
            <person name="Lakatos P."/>
            <person name="Sugar L."/>
            <person name="Horn P."/>
            <person name="Barta E."/>
            <person name="Orosz L."/>
        </authorList>
    </citation>
    <scope>NUCLEOTIDE SEQUENCE [LARGE SCALE GENOMIC DNA]</scope>
    <source>
        <strain evidence="4">Hungarian</strain>
    </source>
</reference>
<name>A0A212D130_CEREH</name>
<dbReference type="AlphaFoldDB" id="A0A212D130"/>
<feature type="domain" description="Peptidase M12B propeptide" evidence="3">
    <location>
        <begin position="48"/>
        <end position="150"/>
    </location>
</feature>
<sequence>MSCQGRGAGFGRLLCSVAGPWGSSVSAGLTPLPFAGGPQGHGAERILAVPVRTDAQGRLVSHVVSGATAPPGVRTRRAAPAQIPGLSGGSEEDPGGRLFYNVTVFGRDLHLRLRPNARLVAPGATLEWQGESGATRVEPLLGTCLYVGDVAGLAEASSVALSNCDGLGTMLS</sequence>
<feature type="region of interest" description="Disordered" evidence="2">
    <location>
        <begin position="68"/>
        <end position="91"/>
    </location>
</feature>
<evidence type="ECO:0000313" key="4">
    <source>
        <dbReference type="EMBL" id="OWK11943.1"/>
    </source>
</evidence>
<proteinExistence type="predicted"/>
<comment type="caution">
    <text evidence="4">The sequence shown here is derived from an EMBL/GenBank/DDBJ whole genome shotgun (WGS) entry which is preliminary data.</text>
</comment>
<organism evidence="4 5">
    <name type="scientific">Cervus elaphus hippelaphus</name>
    <name type="common">European red deer</name>
    <dbReference type="NCBI Taxonomy" id="46360"/>
    <lineage>
        <taxon>Eukaryota</taxon>
        <taxon>Metazoa</taxon>
        <taxon>Chordata</taxon>
        <taxon>Craniata</taxon>
        <taxon>Vertebrata</taxon>
        <taxon>Euteleostomi</taxon>
        <taxon>Mammalia</taxon>
        <taxon>Eutheria</taxon>
        <taxon>Laurasiatheria</taxon>
        <taxon>Artiodactyla</taxon>
        <taxon>Ruminantia</taxon>
        <taxon>Pecora</taxon>
        <taxon>Cervidae</taxon>
        <taxon>Cervinae</taxon>
        <taxon>Cervus</taxon>
    </lineage>
</organism>
<dbReference type="Pfam" id="PF01562">
    <property type="entry name" value="Pep_M12B_propep"/>
    <property type="match status" value="1"/>
</dbReference>
<evidence type="ECO:0000256" key="1">
    <source>
        <dbReference type="ARBA" id="ARBA00023157"/>
    </source>
</evidence>
<gene>
    <name evidence="4" type="ORF">Celaphus_00002885</name>
</gene>
<dbReference type="Proteomes" id="UP000242450">
    <property type="component" value="Chromosome 9"/>
</dbReference>
<accession>A0A212D130</accession>
<keyword evidence="5" id="KW-1185">Reference proteome</keyword>
<evidence type="ECO:0000256" key="2">
    <source>
        <dbReference type="SAM" id="MobiDB-lite"/>
    </source>
</evidence>